<dbReference type="EMBL" id="BRXR01000001">
    <property type="protein sequence ID" value="GLC32083.1"/>
    <property type="molecule type" value="Genomic_DNA"/>
</dbReference>
<evidence type="ECO:0000256" key="5">
    <source>
        <dbReference type="SAM" id="Phobius"/>
    </source>
</evidence>
<reference evidence="6 7" key="1">
    <citation type="journal article" date="2024" name="Int. J. Syst. Evol. Microbiol.">
        <title>Clostridium omnivorum sp. nov., isolated from anoxic soil under the treatment of reductive soil disinfestation.</title>
        <authorList>
            <person name="Ueki A."/>
            <person name="Tonouchi A."/>
            <person name="Kaku N."/>
            <person name="Honma S."/>
            <person name="Ueki K."/>
        </authorList>
    </citation>
    <scope>NUCLEOTIDE SEQUENCE [LARGE SCALE GENOMIC DNA]</scope>
    <source>
        <strain evidence="6 7">E14</strain>
    </source>
</reference>
<dbReference type="InterPro" id="IPR019109">
    <property type="entry name" value="MamF_MmsF"/>
</dbReference>
<sequence>MPSTEQKLLAALSHGGVFLAAPILIPLVVMLISSDDYVRTQAKEALIFQLGLIVAGAISGILVIILVGFIGLIFVGIVAVIMPIIAIINVLDGKDYSYPITGRFARGL</sequence>
<keyword evidence="4 5" id="KW-0472">Membrane</keyword>
<dbReference type="Proteomes" id="UP001208567">
    <property type="component" value="Unassembled WGS sequence"/>
</dbReference>
<feature type="transmembrane region" description="Helical" evidence="5">
    <location>
        <begin position="45"/>
        <end position="66"/>
    </location>
</feature>
<evidence type="ECO:0000313" key="7">
    <source>
        <dbReference type="Proteomes" id="UP001208567"/>
    </source>
</evidence>
<comment type="caution">
    <text evidence="6">The sequence shown here is derived from an EMBL/GenBank/DDBJ whole genome shotgun (WGS) entry which is preliminary data.</text>
</comment>
<organism evidence="6 7">
    <name type="scientific">Clostridium omnivorum</name>
    <dbReference type="NCBI Taxonomy" id="1604902"/>
    <lineage>
        <taxon>Bacteria</taxon>
        <taxon>Bacillati</taxon>
        <taxon>Bacillota</taxon>
        <taxon>Clostridia</taxon>
        <taxon>Eubacteriales</taxon>
        <taxon>Clostridiaceae</taxon>
        <taxon>Clostridium</taxon>
    </lineage>
</organism>
<gene>
    <name evidence="6" type="ORF">bsdE14_34930</name>
</gene>
<keyword evidence="2 5" id="KW-0812">Transmembrane</keyword>
<feature type="transmembrane region" description="Helical" evidence="5">
    <location>
        <begin position="72"/>
        <end position="91"/>
    </location>
</feature>
<protein>
    <recommendedName>
        <fullName evidence="8">DUF4870 domain-containing protein</fullName>
    </recommendedName>
</protein>
<comment type="subcellular location">
    <subcellularLocation>
        <location evidence="1">Membrane</location>
        <topology evidence="1">Multi-pass membrane protein</topology>
    </subcellularLocation>
</comment>
<accession>A0ABQ5N9Z2</accession>
<feature type="transmembrane region" description="Helical" evidence="5">
    <location>
        <begin position="12"/>
        <end position="33"/>
    </location>
</feature>
<dbReference type="RefSeq" id="WP_264851393.1">
    <property type="nucleotide sequence ID" value="NZ_BRXR01000001.1"/>
</dbReference>
<keyword evidence="3 5" id="KW-1133">Transmembrane helix</keyword>
<evidence type="ECO:0008006" key="8">
    <source>
        <dbReference type="Google" id="ProtNLM"/>
    </source>
</evidence>
<dbReference type="Pfam" id="PF09685">
    <property type="entry name" value="MamF_MmsF"/>
    <property type="match status" value="1"/>
</dbReference>
<name>A0ABQ5N9Z2_9CLOT</name>
<evidence type="ECO:0000256" key="2">
    <source>
        <dbReference type="ARBA" id="ARBA00022692"/>
    </source>
</evidence>
<evidence type="ECO:0000313" key="6">
    <source>
        <dbReference type="EMBL" id="GLC32083.1"/>
    </source>
</evidence>
<keyword evidence="7" id="KW-1185">Reference proteome</keyword>
<evidence type="ECO:0000256" key="3">
    <source>
        <dbReference type="ARBA" id="ARBA00022989"/>
    </source>
</evidence>
<evidence type="ECO:0000256" key="1">
    <source>
        <dbReference type="ARBA" id="ARBA00004141"/>
    </source>
</evidence>
<proteinExistence type="predicted"/>
<evidence type="ECO:0000256" key="4">
    <source>
        <dbReference type="ARBA" id="ARBA00023136"/>
    </source>
</evidence>